<dbReference type="OrthoDB" id="9802518at2"/>
<dbReference type="InterPro" id="IPR012347">
    <property type="entry name" value="Ferritin-like"/>
</dbReference>
<name>A0A143HP23_MICTH</name>
<dbReference type="GeneID" id="76608818"/>
<dbReference type="Pfam" id="PF06175">
    <property type="entry name" value="MiaE"/>
    <property type="match status" value="1"/>
</dbReference>
<dbReference type="PANTHER" id="PTHR42637">
    <property type="entry name" value="TRNA-(MS[2]IO[6]A)-HYDROXYLASE"/>
    <property type="match status" value="1"/>
</dbReference>
<evidence type="ECO:0000313" key="1">
    <source>
        <dbReference type="EMBL" id="AMX03247.1"/>
    </source>
</evidence>
<protein>
    <submittedName>
        <fullName evidence="1">tRNA hydroxylase</fullName>
    </submittedName>
</protein>
<dbReference type="InterPro" id="IPR010386">
    <property type="entry name" value="tRNA-Hydrxlase_MiaE"/>
</dbReference>
<keyword evidence="2" id="KW-1185">Reference proteome</keyword>
<gene>
    <name evidence="1" type="ORF">A3224_12260</name>
</gene>
<dbReference type="InterPro" id="IPR009078">
    <property type="entry name" value="Ferritin-like_SF"/>
</dbReference>
<dbReference type="Proteomes" id="UP000076077">
    <property type="component" value="Chromosome"/>
</dbReference>
<organism evidence="1 2">
    <name type="scientific">Microbulbifer thermotolerans</name>
    <dbReference type="NCBI Taxonomy" id="252514"/>
    <lineage>
        <taxon>Bacteria</taxon>
        <taxon>Pseudomonadati</taxon>
        <taxon>Pseudomonadota</taxon>
        <taxon>Gammaproteobacteria</taxon>
        <taxon>Cellvibrionales</taxon>
        <taxon>Microbulbiferaceae</taxon>
        <taxon>Microbulbifer</taxon>
    </lineage>
</organism>
<dbReference type="AlphaFoldDB" id="A0A143HP23"/>
<dbReference type="RefSeq" id="WP_067155067.1">
    <property type="nucleotide sequence ID" value="NZ_CP014864.1"/>
</dbReference>
<dbReference type="EMBL" id="CP014864">
    <property type="protein sequence ID" value="AMX03247.1"/>
    <property type="molecule type" value="Genomic_DNA"/>
</dbReference>
<sequence>MFQLRFTTPTTWTEPVLADFDRFLQDHAAAEKKASGMAVSMFSHYPDKPLLVESMVNLALEEMNHFRQVIKIMHERGIYQAPDEKDPYINNLRKLIRRGPEHYLLDRLLTGGIIEARGCERFGLVADALPSGQLKTFYRTITESEARHHELFVELALQYFPRSEVDSRLDQLLDAEAEITAALPHRAALH</sequence>
<dbReference type="GO" id="GO:0045301">
    <property type="term" value="F:tRNA 2-(methylsulfanyl)-N(6)-isopentenyladenosine(37) hydroxylase activity"/>
    <property type="evidence" value="ECO:0007669"/>
    <property type="project" value="InterPro"/>
</dbReference>
<dbReference type="Gene3D" id="1.20.1260.10">
    <property type="match status" value="1"/>
</dbReference>
<dbReference type="STRING" id="252514.A3224_12260"/>
<reference evidence="2" key="1">
    <citation type="submission" date="2016-03" db="EMBL/GenBank/DDBJ databases">
        <authorList>
            <person name="Lee Y.-S."/>
            <person name="Choi Y.-L."/>
        </authorList>
    </citation>
    <scope>NUCLEOTIDE SEQUENCE [LARGE SCALE GENOMIC DNA]</scope>
    <source>
        <strain evidence="2">DAU221</strain>
    </source>
</reference>
<evidence type="ECO:0000313" key="2">
    <source>
        <dbReference type="Proteomes" id="UP000076077"/>
    </source>
</evidence>
<proteinExistence type="predicted"/>
<dbReference type="PANTHER" id="PTHR42637:SF1">
    <property type="entry name" value="TRNA 2-(METHYLSULFANYL)-N(6)-ISOPENTENYLADENOSINE(37) HYDROXYLASE"/>
    <property type="match status" value="1"/>
</dbReference>
<dbReference type="SUPFAM" id="SSF47240">
    <property type="entry name" value="Ferritin-like"/>
    <property type="match status" value="1"/>
</dbReference>
<dbReference type="KEGG" id="mthd:A3224_12260"/>
<dbReference type="CDD" id="cd07910">
    <property type="entry name" value="MiaE"/>
    <property type="match status" value="1"/>
</dbReference>
<dbReference type="GO" id="GO:0006400">
    <property type="term" value="P:tRNA modification"/>
    <property type="evidence" value="ECO:0007669"/>
    <property type="project" value="InterPro"/>
</dbReference>
<dbReference type="PIRSF" id="PIRSF020736">
    <property type="entry name" value="MiaE"/>
    <property type="match status" value="1"/>
</dbReference>
<accession>A0A143HP23</accession>